<feature type="transmembrane region" description="Helical" evidence="2">
    <location>
        <begin position="143"/>
        <end position="167"/>
    </location>
</feature>
<keyword evidence="2" id="KW-0812">Transmembrane</keyword>
<evidence type="ECO:0000313" key="3">
    <source>
        <dbReference type="Proteomes" id="UP000035680"/>
    </source>
</evidence>
<dbReference type="WBParaSite" id="SVE_0222700.1">
    <property type="protein sequence ID" value="SVE_0222700.1"/>
    <property type="gene ID" value="SVE_0222700"/>
</dbReference>
<dbReference type="InterPro" id="IPR052860">
    <property type="entry name" value="NRL-GPCR1"/>
</dbReference>
<dbReference type="Proteomes" id="UP000035680">
    <property type="component" value="Unassembled WGS sequence"/>
</dbReference>
<comment type="similarity">
    <text evidence="1">Belongs to the nematode receptor-like protein sre family.</text>
</comment>
<name>A0A0K0F0B3_STRVS</name>
<sequence length="327" mass="38271">MLKIDWNTGVELFVLVPITLIICIVVCRIFYNATFYHKNFRVLLINYPLGFIIICIMKIVTKTMTIFSYRGFVRSIFSDLISVALFSTTFTTIGFILERSVALIYFYKYEYFCSHIPYIGIFLILLSWIIGGIQRLITRIYNLNVLFFIFSTGVVQITSQIVCFSIIKTSKKQYNLNECINARLENLKFSNFSIISIKYQTIENKKIVKMMSYFIATTTITTTLDLLSLVIEMEYLFPVHDKSLRSFIGNIIPYVTACTVPFTVILTEEKLKKNLMWYLRKFTGKFIYKTSVTPESMIKNSKLRDEINMSNDKQNEIYFSSYADQWK</sequence>
<feature type="transmembrane region" description="Helical" evidence="2">
    <location>
        <begin position="12"/>
        <end position="31"/>
    </location>
</feature>
<accession>A0A0K0F0B3</accession>
<keyword evidence="2" id="KW-1133">Transmembrane helix</keyword>
<feature type="transmembrane region" description="Helical" evidence="2">
    <location>
        <begin position="118"/>
        <end position="137"/>
    </location>
</feature>
<evidence type="ECO:0000256" key="1">
    <source>
        <dbReference type="ARBA" id="ARBA00006803"/>
    </source>
</evidence>
<feature type="transmembrane region" description="Helical" evidence="2">
    <location>
        <begin position="251"/>
        <end position="267"/>
    </location>
</feature>
<protein>
    <submittedName>
        <fullName evidence="4">Serpentine receptor class gamma</fullName>
    </submittedName>
</protein>
<keyword evidence="2" id="KW-0472">Membrane</keyword>
<dbReference type="InterPro" id="IPR004151">
    <property type="entry name" value="7TM_GPCR_serpentine_rcpt_Sre"/>
</dbReference>
<feature type="transmembrane region" description="Helical" evidence="2">
    <location>
        <begin position="43"/>
        <end position="60"/>
    </location>
</feature>
<evidence type="ECO:0000256" key="2">
    <source>
        <dbReference type="SAM" id="Phobius"/>
    </source>
</evidence>
<feature type="transmembrane region" description="Helical" evidence="2">
    <location>
        <begin position="80"/>
        <end position="106"/>
    </location>
</feature>
<dbReference type="GO" id="GO:0016020">
    <property type="term" value="C:membrane"/>
    <property type="evidence" value="ECO:0007669"/>
    <property type="project" value="InterPro"/>
</dbReference>
<feature type="transmembrane region" description="Helical" evidence="2">
    <location>
        <begin position="213"/>
        <end position="231"/>
    </location>
</feature>
<reference evidence="3" key="1">
    <citation type="submission" date="2014-07" db="EMBL/GenBank/DDBJ databases">
        <authorList>
            <person name="Martin A.A"/>
            <person name="De Silva N."/>
        </authorList>
    </citation>
    <scope>NUCLEOTIDE SEQUENCE</scope>
</reference>
<dbReference type="PANTHER" id="PTHR47521:SF18">
    <property type="entry name" value="G PROTEIN-COUPLED RECEPTOR-RELATED"/>
    <property type="match status" value="1"/>
</dbReference>
<evidence type="ECO:0000313" key="4">
    <source>
        <dbReference type="WBParaSite" id="SVE_0222700.1"/>
    </source>
</evidence>
<organism evidence="3 4">
    <name type="scientific">Strongyloides venezuelensis</name>
    <name type="common">Threadworm</name>
    <dbReference type="NCBI Taxonomy" id="75913"/>
    <lineage>
        <taxon>Eukaryota</taxon>
        <taxon>Metazoa</taxon>
        <taxon>Ecdysozoa</taxon>
        <taxon>Nematoda</taxon>
        <taxon>Chromadorea</taxon>
        <taxon>Rhabditida</taxon>
        <taxon>Tylenchina</taxon>
        <taxon>Panagrolaimomorpha</taxon>
        <taxon>Strongyloidoidea</taxon>
        <taxon>Strongyloididae</taxon>
        <taxon>Strongyloides</taxon>
    </lineage>
</organism>
<dbReference type="PANTHER" id="PTHR47521">
    <property type="entry name" value="SERPENTINE RECEPTOR, CLASS E (EPSILON)-RELATED"/>
    <property type="match status" value="1"/>
</dbReference>
<dbReference type="GO" id="GO:0007606">
    <property type="term" value="P:sensory perception of chemical stimulus"/>
    <property type="evidence" value="ECO:0007669"/>
    <property type="project" value="InterPro"/>
</dbReference>
<proteinExistence type="inferred from homology"/>
<dbReference type="Pfam" id="PF03125">
    <property type="entry name" value="Sre"/>
    <property type="match status" value="1"/>
</dbReference>
<dbReference type="AlphaFoldDB" id="A0A0K0F0B3"/>
<reference evidence="4" key="2">
    <citation type="submission" date="2015-08" db="UniProtKB">
        <authorList>
            <consortium name="WormBaseParasite"/>
        </authorList>
    </citation>
    <scope>IDENTIFICATION</scope>
</reference>
<keyword evidence="3" id="KW-1185">Reference proteome</keyword>